<comment type="caution">
    <text evidence="1">The sequence shown here is derived from an EMBL/GenBank/DDBJ whole genome shotgun (WGS) entry which is preliminary data.</text>
</comment>
<keyword evidence="2" id="KW-1185">Reference proteome</keyword>
<name>A0A401PTD7_SCYTO</name>
<gene>
    <name evidence="1" type="ORF">scyTo_0020463</name>
</gene>
<feature type="non-terminal residue" evidence="1">
    <location>
        <position position="1"/>
    </location>
</feature>
<dbReference type="Proteomes" id="UP000288216">
    <property type="component" value="Unassembled WGS sequence"/>
</dbReference>
<dbReference type="STRING" id="75743.A0A401PTD7"/>
<dbReference type="EMBL" id="BFAA01016555">
    <property type="protein sequence ID" value="GCB76343.1"/>
    <property type="molecule type" value="Genomic_DNA"/>
</dbReference>
<dbReference type="OrthoDB" id="239701at2759"/>
<dbReference type="AlphaFoldDB" id="A0A401PTD7"/>
<protein>
    <submittedName>
        <fullName evidence="1">Uncharacterized protein</fullName>
    </submittedName>
</protein>
<proteinExistence type="predicted"/>
<accession>A0A401PTD7</accession>
<evidence type="ECO:0000313" key="2">
    <source>
        <dbReference type="Proteomes" id="UP000288216"/>
    </source>
</evidence>
<dbReference type="Gene3D" id="2.60.120.920">
    <property type="match status" value="1"/>
</dbReference>
<organism evidence="1 2">
    <name type="scientific">Scyliorhinus torazame</name>
    <name type="common">Cloudy catshark</name>
    <name type="synonym">Catulus torazame</name>
    <dbReference type="NCBI Taxonomy" id="75743"/>
    <lineage>
        <taxon>Eukaryota</taxon>
        <taxon>Metazoa</taxon>
        <taxon>Chordata</taxon>
        <taxon>Craniata</taxon>
        <taxon>Vertebrata</taxon>
        <taxon>Chondrichthyes</taxon>
        <taxon>Elasmobranchii</taxon>
        <taxon>Galeomorphii</taxon>
        <taxon>Galeoidea</taxon>
        <taxon>Carcharhiniformes</taxon>
        <taxon>Scyliorhinidae</taxon>
        <taxon>Scyliorhinus</taxon>
    </lineage>
</organism>
<evidence type="ECO:0000313" key="1">
    <source>
        <dbReference type="EMBL" id="GCB76343.1"/>
    </source>
</evidence>
<reference evidence="1 2" key="1">
    <citation type="journal article" date="2018" name="Nat. Ecol. Evol.">
        <title>Shark genomes provide insights into elasmobranch evolution and the origin of vertebrates.</title>
        <authorList>
            <person name="Hara Y"/>
            <person name="Yamaguchi K"/>
            <person name="Onimaru K"/>
            <person name="Kadota M"/>
            <person name="Koyanagi M"/>
            <person name="Keeley SD"/>
            <person name="Tatsumi K"/>
            <person name="Tanaka K"/>
            <person name="Motone F"/>
            <person name="Kageyama Y"/>
            <person name="Nozu R"/>
            <person name="Adachi N"/>
            <person name="Nishimura O"/>
            <person name="Nakagawa R"/>
            <person name="Tanegashima C"/>
            <person name="Kiyatake I"/>
            <person name="Matsumoto R"/>
            <person name="Murakumo K"/>
            <person name="Nishida K"/>
            <person name="Terakita A"/>
            <person name="Kuratani S"/>
            <person name="Sato K"/>
            <person name="Hyodo S Kuraku.S."/>
        </authorList>
    </citation>
    <scope>NUCLEOTIDE SEQUENCE [LARGE SCALE GENOMIC DNA]</scope>
</reference>
<sequence length="531" mass="58346">EPKLAFEDIDATELYPCVMFYSSNPGEKVALCDMQMRGISRDLLPGEPFCCPLMTVLAEATVQLIRKLHSHDTWLSAINQHMLCRLELIGSIMKEAKILKLNKSRSKYSAKKSTFEDKETKVQDEKLFKGEDKAQGITDLAELQLRMLCREVWPVLAVVGGIDCGLRVGGHCVHRPSGRKATLLGVTKEGGTSARLQWEDVEITISDTPLSTLDPCKPSHFDITRLHGLKPSMLLDLTYLTGVHEEPEISSKMTQNKDSPGQVVKTELEKKLDDDIAKFMADDDHKDPVNLQNQESSTVLTKELLDHSEENEAQKGCPLKMDADLIENCQNSPEKSVQSHELFLAELRAVQLSYISVGAMKTLSVILSCGKYADLLLVPNITAHCPSSSDCIKSSSSSLENAELRVVLHYLMRCMVKWAVRPCPIKRVISLADLERAHVMIFKGALDSLVGDCGTKENKDSSLPENARLHSQAASTSSSTVSLYSNSSEEGVGVPFSVPASNSSSTTNLGSLVSANGLENFNPFLPVNVLQ</sequence>
<dbReference type="InterPro" id="IPR043136">
    <property type="entry name" value="B30.2/SPRY_sf"/>
</dbReference>